<dbReference type="PANTHER" id="PTHR42770">
    <property type="entry name" value="AMINO ACID TRANSPORTER-RELATED"/>
    <property type="match status" value="1"/>
</dbReference>
<feature type="transmembrane region" description="Helical" evidence="8">
    <location>
        <begin position="214"/>
        <end position="239"/>
    </location>
</feature>
<dbReference type="InterPro" id="IPR004840">
    <property type="entry name" value="Amino_acid_permease_CS"/>
</dbReference>
<sequence>MSESNTSSRNSGPPLKVEAESPNTELERSLGFVEAMAIGTGTMVGAGIFVFPGLAAGQAGPAAMLSFAIGAVIAMLVALPTAELATAMPESGGGYYFISRGLGAFLGSLVGIGQWLGLIFASAFYLMGFAYYLSDVLSVLGMTASLPVQAVAFMTVVVLTGVSITGTKNTGDLQSAIVGLLLVILAGFLGHGLLDALGFFGRETVPESYFPYGIMPVFTTAALVFTSYLGFAQIATVAGEIKDPARNLPRAMIGSVLLVGVLYVLTIFLSTSIVGSEALSGLGETAIVEVARAIFGTVGAAAILTGGLLATLSSANASILSSSRSLFALSRDSLVPDKMREINRKFRTPHIALLLTGVPIAGLILFGQVEVLAEVASLLHLVMYGLMCITLLVMRARQPASYDPDFRCPGSPVLPALGALASFGLIAFMQPLSIGLGFGVLIAAALWHVFYARDVDIVYE</sequence>
<feature type="transmembrane region" description="Helical" evidence="8">
    <location>
        <begin position="176"/>
        <end position="194"/>
    </location>
</feature>
<keyword evidence="2" id="KW-0813">Transport</keyword>
<keyword evidence="5 8" id="KW-1133">Transmembrane helix</keyword>
<feature type="transmembrane region" description="Helical" evidence="8">
    <location>
        <begin position="375"/>
        <end position="394"/>
    </location>
</feature>
<dbReference type="EMBL" id="PDEQ01000008">
    <property type="protein sequence ID" value="PEN12237.1"/>
    <property type="molecule type" value="Genomic_DNA"/>
</dbReference>
<feature type="transmembrane region" description="Helical" evidence="8">
    <location>
        <begin position="35"/>
        <end position="56"/>
    </location>
</feature>
<dbReference type="PROSITE" id="PS00218">
    <property type="entry name" value="AMINO_ACID_PERMEASE_1"/>
    <property type="match status" value="1"/>
</dbReference>
<evidence type="ECO:0000313" key="10">
    <source>
        <dbReference type="Proteomes" id="UP000220102"/>
    </source>
</evidence>
<evidence type="ECO:0000256" key="8">
    <source>
        <dbReference type="SAM" id="Phobius"/>
    </source>
</evidence>
<dbReference type="GO" id="GO:0005886">
    <property type="term" value="C:plasma membrane"/>
    <property type="evidence" value="ECO:0007669"/>
    <property type="project" value="UniProtKB-SubCell"/>
</dbReference>
<dbReference type="Proteomes" id="UP000220102">
    <property type="component" value="Unassembled WGS sequence"/>
</dbReference>
<evidence type="ECO:0000256" key="1">
    <source>
        <dbReference type="ARBA" id="ARBA00004651"/>
    </source>
</evidence>
<dbReference type="PANTHER" id="PTHR42770:SF7">
    <property type="entry name" value="MEMBRANE PROTEIN"/>
    <property type="match status" value="1"/>
</dbReference>
<evidence type="ECO:0000256" key="3">
    <source>
        <dbReference type="ARBA" id="ARBA00022475"/>
    </source>
</evidence>
<dbReference type="Pfam" id="PF13520">
    <property type="entry name" value="AA_permease_2"/>
    <property type="match status" value="1"/>
</dbReference>
<dbReference type="OrthoDB" id="9806937at2"/>
<keyword evidence="4 8" id="KW-0812">Transmembrane</keyword>
<dbReference type="PIRSF" id="PIRSF006060">
    <property type="entry name" value="AA_transporter"/>
    <property type="match status" value="1"/>
</dbReference>
<feature type="transmembrane region" description="Helical" evidence="8">
    <location>
        <begin position="102"/>
        <end position="126"/>
    </location>
</feature>
<dbReference type="GO" id="GO:0022857">
    <property type="term" value="F:transmembrane transporter activity"/>
    <property type="evidence" value="ECO:0007669"/>
    <property type="project" value="InterPro"/>
</dbReference>
<dbReference type="AlphaFoldDB" id="A0A2A8CUV3"/>
<dbReference type="RefSeq" id="WP_098077333.1">
    <property type="nucleotide sequence ID" value="NZ_PDEQ01000008.1"/>
</dbReference>
<dbReference type="GO" id="GO:0006865">
    <property type="term" value="P:amino acid transport"/>
    <property type="evidence" value="ECO:0007669"/>
    <property type="project" value="InterPro"/>
</dbReference>
<evidence type="ECO:0000256" key="2">
    <source>
        <dbReference type="ARBA" id="ARBA00022448"/>
    </source>
</evidence>
<comment type="subcellular location">
    <subcellularLocation>
        <location evidence="1">Cell membrane</location>
        <topology evidence="1">Multi-pass membrane protein</topology>
    </subcellularLocation>
</comment>
<gene>
    <name evidence="9" type="ORF">CRI94_14450</name>
</gene>
<comment type="caution">
    <text evidence="9">The sequence shown here is derived from an EMBL/GenBank/DDBJ whole genome shotgun (WGS) entry which is preliminary data.</text>
</comment>
<feature type="transmembrane region" description="Helical" evidence="8">
    <location>
        <begin position="251"/>
        <end position="273"/>
    </location>
</feature>
<dbReference type="InterPro" id="IPR002293">
    <property type="entry name" value="AA/rel_permease1"/>
</dbReference>
<evidence type="ECO:0000256" key="5">
    <source>
        <dbReference type="ARBA" id="ARBA00022989"/>
    </source>
</evidence>
<name>A0A2A8CUV3_9BACT</name>
<feature type="transmembrane region" description="Helical" evidence="8">
    <location>
        <begin position="348"/>
        <end position="369"/>
    </location>
</feature>
<evidence type="ECO:0000256" key="7">
    <source>
        <dbReference type="SAM" id="MobiDB-lite"/>
    </source>
</evidence>
<proteinExistence type="predicted"/>
<feature type="region of interest" description="Disordered" evidence="7">
    <location>
        <begin position="1"/>
        <end position="23"/>
    </location>
</feature>
<accession>A0A2A8CUV3</accession>
<reference evidence="9 10" key="1">
    <citation type="submission" date="2017-10" db="EMBL/GenBank/DDBJ databases">
        <title>Draft genome of Longibacter Salinarum.</title>
        <authorList>
            <person name="Goh K.M."/>
            <person name="Shamsir M.S."/>
            <person name="Lim S.W."/>
        </authorList>
    </citation>
    <scope>NUCLEOTIDE SEQUENCE [LARGE SCALE GENOMIC DNA]</scope>
    <source>
        <strain evidence="9 10">KCTC 52045</strain>
    </source>
</reference>
<feature type="transmembrane region" description="Helical" evidence="8">
    <location>
        <begin position="406"/>
        <end position="428"/>
    </location>
</feature>
<protein>
    <submittedName>
        <fullName evidence="9">Amino acid transporter</fullName>
    </submittedName>
</protein>
<dbReference type="InterPro" id="IPR050367">
    <property type="entry name" value="APC_superfamily"/>
</dbReference>
<feature type="transmembrane region" description="Helical" evidence="8">
    <location>
        <begin position="293"/>
        <end position="315"/>
    </location>
</feature>
<keyword evidence="6 8" id="KW-0472">Membrane</keyword>
<feature type="transmembrane region" description="Helical" evidence="8">
    <location>
        <begin position="62"/>
        <end position="82"/>
    </location>
</feature>
<feature type="transmembrane region" description="Helical" evidence="8">
    <location>
        <begin position="146"/>
        <end position="164"/>
    </location>
</feature>
<evidence type="ECO:0000256" key="6">
    <source>
        <dbReference type="ARBA" id="ARBA00023136"/>
    </source>
</evidence>
<organism evidence="9 10">
    <name type="scientific">Longibacter salinarum</name>
    <dbReference type="NCBI Taxonomy" id="1850348"/>
    <lineage>
        <taxon>Bacteria</taxon>
        <taxon>Pseudomonadati</taxon>
        <taxon>Rhodothermota</taxon>
        <taxon>Rhodothermia</taxon>
        <taxon>Rhodothermales</taxon>
        <taxon>Salisaetaceae</taxon>
        <taxon>Longibacter</taxon>
    </lineage>
</organism>
<keyword evidence="3" id="KW-1003">Cell membrane</keyword>
<feature type="compositionally biased region" description="Polar residues" evidence="7">
    <location>
        <begin position="1"/>
        <end position="11"/>
    </location>
</feature>
<dbReference type="Gene3D" id="1.20.1740.10">
    <property type="entry name" value="Amino acid/polyamine transporter I"/>
    <property type="match status" value="1"/>
</dbReference>
<feature type="transmembrane region" description="Helical" evidence="8">
    <location>
        <begin position="434"/>
        <end position="452"/>
    </location>
</feature>
<keyword evidence="10" id="KW-1185">Reference proteome</keyword>
<evidence type="ECO:0000313" key="9">
    <source>
        <dbReference type="EMBL" id="PEN12237.1"/>
    </source>
</evidence>
<evidence type="ECO:0000256" key="4">
    <source>
        <dbReference type="ARBA" id="ARBA00022692"/>
    </source>
</evidence>